<dbReference type="CDD" id="cd00202">
    <property type="entry name" value="ZnF_GATA"/>
    <property type="match status" value="1"/>
</dbReference>
<dbReference type="GO" id="GO:0006357">
    <property type="term" value="P:regulation of transcription by RNA polymerase II"/>
    <property type="evidence" value="ECO:0007669"/>
    <property type="project" value="TreeGrafter"/>
</dbReference>
<dbReference type="EMBL" id="JAEUBG010002651">
    <property type="protein sequence ID" value="KAH3684256.1"/>
    <property type="molecule type" value="Genomic_DNA"/>
</dbReference>
<feature type="compositionally biased region" description="Polar residues" evidence="5">
    <location>
        <begin position="1"/>
        <end position="26"/>
    </location>
</feature>
<feature type="compositionally biased region" description="Acidic residues" evidence="5">
    <location>
        <begin position="860"/>
        <end position="874"/>
    </location>
</feature>
<evidence type="ECO:0000313" key="9">
    <source>
        <dbReference type="EMBL" id="KAH3684256.1"/>
    </source>
</evidence>
<dbReference type="SMART" id="SM00249">
    <property type="entry name" value="PHD"/>
    <property type="match status" value="2"/>
</dbReference>
<feature type="domain" description="GATA-type" evidence="7">
    <location>
        <begin position="911"/>
        <end position="981"/>
    </location>
</feature>
<dbReference type="InterPro" id="IPR050701">
    <property type="entry name" value="Histone_Mod_Regulator"/>
</dbReference>
<dbReference type="PROSITE" id="PS51805">
    <property type="entry name" value="EPHD"/>
    <property type="match status" value="1"/>
</dbReference>
<evidence type="ECO:0008006" key="11">
    <source>
        <dbReference type="Google" id="ProtNLM"/>
    </source>
</evidence>
<evidence type="ECO:0000259" key="7">
    <source>
        <dbReference type="PROSITE" id="PS50114"/>
    </source>
</evidence>
<dbReference type="GO" id="GO:0008270">
    <property type="term" value="F:zinc ion binding"/>
    <property type="evidence" value="ECO:0007669"/>
    <property type="project" value="UniProtKB-KW"/>
</dbReference>
<evidence type="ECO:0000256" key="5">
    <source>
        <dbReference type="SAM" id="MobiDB-lite"/>
    </source>
</evidence>
<dbReference type="PANTHER" id="PTHR13793">
    <property type="entry name" value="PHD FINGER PROTEINS"/>
    <property type="match status" value="1"/>
</dbReference>
<feature type="compositionally biased region" description="Basic residues" evidence="5">
    <location>
        <begin position="884"/>
        <end position="900"/>
    </location>
</feature>
<gene>
    <name evidence="9" type="ORF">WICPIJ_004776</name>
</gene>
<protein>
    <recommendedName>
        <fullName evidence="11">PHD-type domain-containing protein</fullName>
    </recommendedName>
</protein>
<dbReference type="GO" id="GO:0043565">
    <property type="term" value="F:sequence-specific DNA binding"/>
    <property type="evidence" value="ECO:0007669"/>
    <property type="project" value="InterPro"/>
</dbReference>
<dbReference type="Proteomes" id="UP000774326">
    <property type="component" value="Unassembled WGS sequence"/>
</dbReference>
<evidence type="ECO:0000313" key="10">
    <source>
        <dbReference type="Proteomes" id="UP000774326"/>
    </source>
</evidence>
<evidence type="ECO:0000259" key="6">
    <source>
        <dbReference type="PROSITE" id="PS50016"/>
    </source>
</evidence>
<dbReference type="Gene3D" id="3.30.50.10">
    <property type="entry name" value="Erythroid Transcription Factor GATA-1, subunit A"/>
    <property type="match status" value="1"/>
</dbReference>
<feature type="domain" description="PHD-type" evidence="8">
    <location>
        <begin position="476"/>
        <end position="593"/>
    </location>
</feature>
<proteinExistence type="predicted"/>
<feature type="compositionally biased region" description="Basic residues" evidence="5">
    <location>
        <begin position="1320"/>
        <end position="1331"/>
    </location>
</feature>
<feature type="region of interest" description="Disordered" evidence="5">
    <location>
        <begin position="1318"/>
        <end position="1342"/>
    </location>
</feature>
<dbReference type="InterPro" id="IPR034732">
    <property type="entry name" value="EPHD"/>
</dbReference>
<feature type="region of interest" description="Disordered" evidence="5">
    <location>
        <begin position="854"/>
        <end position="916"/>
    </location>
</feature>
<dbReference type="PANTHER" id="PTHR13793:SF107">
    <property type="entry name" value="BROMODOMAIN-CONTAINING PROTEIN HOMOLOG"/>
    <property type="match status" value="1"/>
</dbReference>
<feature type="compositionally biased region" description="Polar residues" evidence="5">
    <location>
        <begin position="53"/>
        <end position="76"/>
    </location>
</feature>
<feature type="compositionally biased region" description="Low complexity" evidence="5">
    <location>
        <begin position="28"/>
        <end position="45"/>
    </location>
</feature>
<dbReference type="InterPro" id="IPR013083">
    <property type="entry name" value="Znf_RING/FYVE/PHD"/>
</dbReference>
<dbReference type="SUPFAM" id="SSF57716">
    <property type="entry name" value="Glucocorticoid receptor-like (DNA-binding domain)"/>
    <property type="match status" value="1"/>
</dbReference>
<dbReference type="PROSITE" id="PS50114">
    <property type="entry name" value="GATA_ZN_FINGER_2"/>
    <property type="match status" value="1"/>
</dbReference>
<evidence type="ECO:0000259" key="8">
    <source>
        <dbReference type="PROSITE" id="PS51805"/>
    </source>
</evidence>
<sequence>MISNQIPTSETPGSSQSSIVPQQGSDLASEGSSIPTSISPSASPGPEDPAEPESQSIRITLSETELGPGSNTSPSKDPSRQKSKGTIQEITRPATRKEKSSRRKSASEPPLDAKFRKDNSRKTDTSLPKQLKRKPQRPRPSVEPSVEPQQLTSVDSTTPSFSINHDPTKPREEHNLQDYYPDLNTTESLPFIVIPRNDTQKHKTKSKLKKLERNIISQIRRNQQRRRELNQTKQVKLFKKPVFIKVQENQEDDQDQDHDHDTTTIMNSKYLPYHRENLSPYSEQMLADNYGFSKSYTMDEQDHYFLQYHNRSRTNYTPKHIESESQLESEPQDQTVGTLTEATITPAEVNISSGLFEQCMTQLEHKWHTLQMCIPPPSPENTPLTSTHLSLYHSDTGHTTETITHPETLQPCSICFHSSTPDENNAMIWCDCCDVAVHMDCYGVRTMPGEGEVWLCSRCERLGLLKHPLRYPSKDQLRCAVCPSTTGAFKQLNDGQWCHLICGLWIPELGVANIGIMEPIDGLVNIPRERWELRCYLCKLNVKGACVQCSVKGCARAFHVTCGVRAGLVMSLDIEKAESGTEADVNGSALVHKAILNHGKDIRCYCHLHTPKGLAGEDVKDRIEKVKLFYNRDRKHKQLEIEPVDQESTTNKVKNHKWLTPRGSPLAPDSFISDLSAYLQTQPSLEGFTPVQISEVSLLMTKYWTLKRSYSPYPGRLSLIPNMNDSEDTRKGTITKYKYDGSNGEKLRKVMEFSELLCSDLEKLESLGEKLTDWFGNRIQDGLVQDQILGVLSHPGTDGATDQLWNQGLRALNEGNGRRLQLLQSEYYHNERHHLNDGFRNHYVPEKRAMVAMKTAGVQTEEDDDDEKEEEETQYSEVEAQITKAKHKTKPSKKSKPTKPQRRDQRTSHSKDAPKQCINCHITHSTLWRHSRNPEFQRHVTLFNGMTKVVGMTLCNACGVYEIRNHGKCKPVSEEDKLKNRGGRGLIVWEQERDESDSADVAVSKDPSGESLIGVDASERSVILLESRSIESTSSDHVEDQADGSKRSHPETSMNQRKTNDTGSEVEVSPDRLNIESSFDPTLLEPVTENPTDIADSVMFESGTAKDIQTETVIPTSSVTENGMLIDKFIQLNPNLKPQRPGPFAWRYLISMNLVTKEGYLIPERVSELVKVLKKRKSELEGTFDEESELVRGEKLKENGGSGKARQKKRLLDSLQFDVNFKIPVNSKSIESSMSENEVEVFKELQRPITSAFLDGHPHPELQQDVITISDSEQNLSPAPHPMVPSRKRSRPLRHAVVAAIENQRIIKDQEQQRLIDGKRGRRVGNKRRKSQNSSTLAGVSGSREILIVADNSAITTSASGVIETD</sequence>
<feature type="compositionally biased region" description="Polar residues" evidence="5">
    <location>
        <begin position="147"/>
        <end position="165"/>
    </location>
</feature>
<comment type="caution">
    <text evidence="9">The sequence shown here is derived from an EMBL/GenBank/DDBJ whole genome shotgun (WGS) entry which is preliminary data.</text>
</comment>
<name>A0A9P8TMF8_WICPI</name>
<dbReference type="CDD" id="cd15492">
    <property type="entry name" value="PHD_BRPF_JADE_like"/>
    <property type="match status" value="1"/>
</dbReference>
<dbReference type="SMART" id="SM00401">
    <property type="entry name" value="ZnF_GATA"/>
    <property type="match status" value="1"/>
</dbReference>
<keyword evidence="3" id="KW-0862">Zinc</keyword>
<evidence type="ECO:0000256" key="4">
    <source>
        <dbReference type="PROSITE-ProRule" id="PRU00094"/>
    </source>
</evidence>
<feature type="compositionally biased region" description="Basic and acidic residues" evidence="5">
    <location>
        <begin position="1034"/>
        <end position="1050"/>
    </location>
</feature>
<feature type="domain" description="PHD-type" evidence="6">
    <location>
        <begin position="409"/>
        <end position="462"/>
    </location>
</feature>
<accession>A0A9P8TMF8</accession>
<dbReference type="InterPro" id="IPR013088">
    <property type="entry name" value="Znf_NHR/GATA"/>
</dbReference>
<evidence type="ECO:0000256" key="3">
    <source>
        <dbReference type="ARBA" id="ARBA00022833"/>
    </source>
</evidence>
<feature type="compositionally biased region" description="Basic and acidic residues" evidence="5">
    <location>
        <begin position="111"/>
        <end position="124"/>
    </location>
</feature>
<dbReference type="PROSITE" id="PS50016">
    <property type="entry name" value="ZF_PHD_2"/>
    <property type="match status" value="1"/>
</dbReference>
<keyword evidence="10" id="KW-1185">Reference proteome</keyword>
<evidence type="ECO:0000256" key="1">
    <source>
        <dbReference type="ARBA" id="ARBA00022723"/>
    </source>
</evidence>
<organism evidence="9 10">
    <name type="scientific">Wickerhamomyces pijperi</name>
    <name type="common">Yeast</name>
    <name type="synonym">Pichia pijperi</name>
    <dbReference type="NCBI Taxonomy" id="599730"/>
    <lineage>
        <taxon>Eukaryota</taxon>
        <taxon>Fungi</taxon>
        <taxon>Dikarya</taxon>
        <taxon>Ascomycota</taxon>
        <taxon>Saccharomycotina</taxon>
        <taxon>Saccharomycetes</taxon>
        <taxon>Phaffomycetales</taxon>
        <taxon>Wickerhamomycetaceae</taxon>
        <taxon>Wickerhamomyces</taxon>
    </lineage>
</organism>
<feature type="region of interest" description="Disordered" evidence="5">
    <location>
        <begin position="1028"/>
        <end position="1089"/>
    </location>
</feature>
<dbReference type="SUPFAM" id="SSF57903">
    <property type="entry name" value="FYVE/PHD zinc finger"/>
    <property type="match status" value="1"/>
</dbReference>
<feature type="compositionally biased region" description="Polar residues" evidence="5">
    <location>
        <begin position="1051"/>
        <end position="1063"/>
    </location>
</feature>
<dbReference type="InterPro" id="IPR011011">
    <property type="entry name" value="Znf_FYVE_PHD"/>
</dbReference>
<reference evidence="9" key="1">
    <citation type="journal article" date="2021" name="Open Biol.">
        <title>Shared evolutionary footprints suggest mitochondrial oxidative damage underlies multiple complex I losses in fungi.</title>
        <authorList>
            <person name="Schikora-Tamarit M.A."/>
            <person name="Marcet-Houben M."/>
            <person name="Nosek J."/>
            <person name="Gabaldon T."/>
        </authorList>
    </citation>
    <scope>NUCLEOTIDE SEQUENCE</scope>
    <source>
        <strain evidence="9">CBS2887</strain>
    </source>
</reference>
<keyword evidence="1" id="KW-0479">Metal-binding</keyword>
<dbReference type="InterPro" id="IPR019787">
    <property type="entry name" value="Znf_PHD-finger"/>
</dbReference>
<feature type="region of interest" description="Disordered" evidence="5">
    <location>
        <begin position="990"/>
        <end position="1015"/>
    </location>
</feature>
<feature type="region of interest" description="Disordered" evidence="5">
    <location>
        <begin position="1"/>
        <end position="175"/>
    </location>
</feature>
<feature type="compositionally biased region" description="Basic and acidic residues" evidence="5">
    <location>
        <begin position="166"/>
        <end position="175"/>
    </location>
</feature>
<dbReference type="Pfam" id="PF13832">
    <property type="entry name" value="zf-HC5HC2H_2"/>
    <property type="match status" value="1"/>
</dbReference>
<evidence type="ECO:0000256" key="2">
    <source>
        <dbReference type="ARBA" id="ARBA00022771"/>
    </source>
</evidence>
<dbReference type="InterPro" id="IPR001965">
    <property type="entry name" value="Znf_PHD"/>
</dbReference>
<dbReference type="InterPro" id="IPR000679">
    <property type="entry name" value="Znf_GATA"/>
</dbReference>
<keyword evidence="2 4" id="KW-0863">Zinc-finger</keyword>
<dbReference type="Gene3D" id="3.30.40.10">
    <property type="entry name" value="Zinc/RING finger domain, C3HC4 (zinc finger)"/>
    <property type="match status" value="2"/>
</dbReference>
<dbReference type="Pfam" id="PF13831">
    <property type="entry name" value="PHD_2"/>
    <property type="match status" value="1"/>
</dbReference>
<reference evidence="9" key="2">
    <citation type="submission" date="2021-01" db="EMBL/GenBank/DDBJ databases">
        <authorList>
            <person name="Schikora-Tamarit M.A."/>
        </authorList>
    </citation>
    <scope>NUCLEOTIDE SEQUENCE</scope>
    <source>
        <strain evidence="9">CBS2887</strain>
    </source>
</reference>
<feature type="compositionally biased region" description="Basic and acidic residues" evidence="5">
    <location>
        <begin position="901"/>
        <end position="914"/>
    </location>
</feature>
<dbReference type="OrthoDB" id="20839at2759"/>